<comment type="caution">
    <text evidence="2">The sequence shown here is derived from an EMBL/GenBank/DDBJ whole genome shotgun (WGS) entry which is preliminary data.</text>
</comment>
<dbReference type="InterPro" id="IPR038765">
    <property type="entry name" value="Papain-like_cys_pep_sf"/>
</dbReference>
<evidence type="ECO:0000259" key="1">
    <source>
        <dbReference type="Pfam" id="PF00443"/>
    </source>
</evidence>
<dbReference type="InterPro" id="IPR001394">
    <property type="entry name" value="Peptidase_C19_UCH"/>
</dbReference>
<evidence type="ECO:0000313" key="2">
    <source>
        <dbReference type="EMBL" id="GAV58858.1"/>
    </source>
</evidence>
<sequence>MSLVNYTSRALFAYKFVRHITLFSSSFTPFKQEDSHEFLLGVLNLLEMKFNDIVILSTCKPNQIINPSKSFFQCFVTHSLTCPIRQHTSIQFEPCYGLSLGINKEKSLIDALSFHAKTKEIPDVSCNYCGSRVTARRRTSLKEGSSFLIGLTPLLPLELYTLCPIGP</sequence>
<dbReference type="EMBL" id="BDDD01000085">
    <property type="protein sequence ID" value="GAV58858.1"/>
    <property type="molecule type" value="Genomic_DNA"/>
</dbReference>
<protein>
    <submittedName>
        <fullName evidence="2">UCH domain-containing protein</fullName>
    </submittedName>
</protein>
<dbReference type="Gene3D" id="3.90.70.10">
    <property type="entry name" value="Cysteine proteinases"/>
    <property type="match status" value="1"/>
</dbReference>
<gene>
    <name evidence="2" type="ORF">CFOL_v3_02391</name>
</gene>
<dbReference type="OrthoDB" id="289038at2759"/>
<dbReference type="InParanoid" id="A0A1Q3AT00"/>
<name>A0A1Q3AT00_CEPFO</name>
<keyword evidence="3" id="KW-1185">Reference proteome</keyword>
<proteinExistence type="predicted"/>
<dbReference type="AlphaFoldDB" id="A0A1Q3AT00"/>
<dbReference type="Proteomes" id="UP000187406">
    <property type="component" value="Unassembled WGS sequence"/>
</dbReference>
<dbReference type="SUPFAM" id="SSF54001">
    <property type="entry name" value="Cysteine proteinases"/>
    <property type="match status" value="1"/>
</dbReference>
<dbReference type="GO" id="GO:0004843">
    <property type="term" value="F:cysteine-type deubiquitinase activity"/>
    <property type="evidence" value="ECO:0007669"/>
    <property type="project" value="InterPro"/>
</dbReference>
<organism evidence="2 3">
    <name type="scientific">Cephalotus follicularis</name>
    <name type="common">Albany pitcher plant</name>
    <dbReference type="NCBI Taxonomy" id="3775"/>
    <lineage>
        <taxon>Eukaryota</taxon>
        <taxon>Viridiplantae</taxon>
        <taxon>Streptophyta</taxon>
        <taxon>Embryophyta</taxon>
        <taxon>Tracheophyta</taxon>
        <taxon>Spermatophyta</taxon>
        <taxon>Magnoliopsida</taxon>
        <taxon>eudicotyledons</taxon>
        <taxon>Gunneridae</taxon>
        <taxon>Pentapetalae</taxon>
        <taxon>rosids</taxon>
        <taxon>fabids</taxon>
        <taxon>Oxalidales</taxon>
        <taxon>Cephalotaceae</taxon>
        <taxon>Cephalotus</taxon>
    </lineage>
</organism>
<feature type="domain" description="Peptidase C19 ubiquitin carboxyl-terminal hydrolase" evidence="1">
    <location>
        <begin position="11"/>
        <end position="99"/>
    </location>
</feature>
<evidence type="ECO:0000313" key="3">
    <source>
        <dbReference type="Proteomes" id="UP000187406"/>
    </source>
</evidence>
<dbReference type="Pfam" id="PF00443">
    <property type="entry name" value="UCH"/>
    <property type="match status" value="1"/>
</dbReference>
<reference evidence="3" key="1">
    <citation type="submission" date="2016-04" db="EMBL/GenBank/DDBJ databases">
        <title>Cephalotus genome sequencing.</title>
        <authorList>
            <person name="Fukushima K."/>
            <person name="Hasebe M."/>
            <person name="Fang X."/>
        </authorList>
    </citation>
    <scope>NUCLEOTIDE SEQUENCE [LARGE SCALE GENOMIC DNA]</scope>
    <source>
        <strain evidence="3">cv. St1</strain>
    </source>
</reference>
<dbReference type="CDD" id="cd02257">
    <property type="entry name" value="Peptidase_C19"/>
    <property type="match status" value="1"/>
</dbReference>
<dbReference type="GO" id="GO:0016579">
    <property type="term" value="P:protein deubiquitination"/>
    <property type="evidence" value="ECO:0007669"/>
    <property type="project" value="InterPro"/>
</dbReference>
<accession>A0A1Q3AT00</accession>